<comment type="caution">
    <text evidence="1">The sequence shown here is derived from an EMBL/GenBank/DDBJ whole genome shotgun (WGS) entry which is preliminary data.</text>
</comment>
<proteinExistence type="predicted"/>
<dbReference type="KEGG" id="amus:LMH87_007711"/>
<sequence>MDEKARRPQKGTRTLKSCDLLQRQRSTYSGSLWRCHTRSPNGNEVTPGIELPHTYNAARQHLLHNASSPTLEPVSGRTDNHYELPVMTKTTANKKLASLPFSGDEFDLAVGARLVHDLDTGIKVAIRVAIPA</sequence>
<accession>A0A9W8QJN3</accession>
<dbReference type="EMBL" id="JAJHUN010000002">
    <property type="protein sequence ID" value="KAJ4161687.1"/>
    <property type="molecule type" value="Genomic_DNA"/>
</dbReference>
<evidence type="ECO:0000313" key="1">
    <source>
        <dbReference type="EMBL" id="KAJ4161687.1"/>
    </source>
</evidence>
<reference evidence="1" key="1">
    <citation type="journal article" date="2023" name="Access Microbiol">
        <title>De-novo genome assembly for Akanthomyces muscarius, a biocontrol agent of insect agricultural pests.</title>
        <authorList>
            <person name="Erdos Z."/>
            <person name="Studholme D.J."/>
            <person name="Raymond B."/>
            <person name="Sharma M."/>
        </authorList>
    </citation>
    <scope>NUCLEOTIDE SEQUENCE</scope>
    <source>
        <strain evidence="1">Ve6</strain>
    </source>
</reference>
<name>A0A9W8QJN3_AKAMU</name>
<keyword evidence="2" id="KW-1185">Reference proteome</keyword>
<dbReference type="Proteomes" id="UP001144673">
    <property type="component" value="Unassembled WGS sequence"/>
</dbReference>
<dbReference type="RefSeq" id="XP_056058071.1">
    <property type="nucleotide sequence ID" value="XM_056199641.1"/>
</dbReference>
<protein>
    <submittedName>
        <fullName evidence="1">Uncharacterized protein</fullName>
    </submittedName>
</protein>
<dbReference type="GeneID" id="80894870"/>
<evidence type="ECO:0000313" key="2">
    <source>
        <dbReference type="Proteomes" id="UP001144673"/>
    </source>
</evidence>
<gene>
    <name evidence="1" type="ORF">LMH87_007711</name>
</gene>
<organism evidence="1 2">
    <name type="scientific">Akanthomyces muscarius</name>
    <name type="common">Entomopathogenic fungus</name>
    <name type="synonym">Lecanicillium muscarium</name>
    <dbReference type="NCBI Taxonomy" id="2231603"/>
    <lineage>
        <taxon>Eukaryota</taxon>
        <taxon>Fungi</taxon>
        <taxon>Dikarya</taxon>
        <taxon>Ascomycota</taxon>
        <taxon>Pezizomycotina</taxon>
        <taxon>Sordariomycetes</taxon>
        <taxon>Hypocreomycetidae</taxon>
        <taxon>Hypocreales</taxon>
        <taxon>Cordycipitaceae</taxon>
        <taxon>Akanthomyces</taxon>
    </lineage>
</organism>
<dbReference type="AlphaFoldDB" id="A0A9W8QJN3"/>